<evidence type="ECO:0000259" key="7">
    <source>
        <dbReference type="Pfam" id="PF00520"/>
    </source>
</evidence>
<dbReference type="InterPro" id="IPR005821">
    <property type="entry name" value="Ion_trans_dom"/>
</dbReference>
<dbReference type="Proteomes" id="UP001060919">
    <property type="component" value="Chromosome"/>
</dbReference>
<keyword evidence="4 6" id="KW-0472">Membrane</keyword>
<dbReference type="AlphaFoldDB" id="A0A915YBL4"/>
<evidence type="ECO:0000256" key="4">
    <source>
        <dbReference type="ARBA" id="ARBA00023136"/>
    </source>
</evidence>
<dbReference type="GO" id="GO:0001518">
    <property type="term" value="C:voltage-gated sodium channel complex"/>
    <property type="evidence" value="ECO:0007669"/>
    <property type="project" value="TreeGrafter"/>
</dbReference>
<dbReference type="InterPro" id="IPR043203">
    <property type="entry name" value="VGCC_Ca_Na"/>
</dbReference>
<evidence type="ECO:0000256" key="2">
    <source>
        <dbReference type="ARBA" id="ARBA00022692"/>
    </source>
</evidence>
<dbReference type="Pfam" id="PF00520">
    <property type="entry name" value="Ion_trans"/>
    <property type="match status" value="1"/>
</dbReference>
<evidence type="ECO:0000313" key="9">
    <source>
        <dbReference type="Proteomes" id="UP001060919"/>
    </source>
</evidence>
<evidence type="ECO:0000256" key="6">
    <source>
        <dbReference type="SAM" id="Phobius"/>
    </source>
</evidence>
<dbReference type="InterPro" id="IPR027359">
    <property type="entry name" value="Volt_channel_dom_sf"/>
</dbReference>
<dbReference type="PANTHER" id="PTHR10037">
    <property type="entry name" value="VOLTAGE-GATED CATION CHANNEL CALCIUM AND SODIUM"/>
    <property type="match status" value="1"/>
</dbReference>
<reference evidence="8" key="1">
    <citation type="submission" date="2022-09" db="EMBL/GenBank/DDBJ databases">
        <title>Aureispira anguillicida sp. nov., isolated from Leptocephalus of Japanese eel Anguilla japonica.</title>
        <authorList>
            <person name="Yuasa K."/>
            <person name="Mekata T."/>
            <person name="Ikunari K."/>
        </authorList>
    </citation>
    <scope>NUCLEOTIDE SEQUENCE</scope>
    <source>
        <strain evidence="8">EL160426</strain>
    </source>
</reference>
<name>A0A915YBL4_9BACT</name>
<dbReference type="GO" id="GO:0005248">
    <property type="term" value="F:voltage-gated sodium channel activity"/>
    <property type="evidence" value="ECO:0007669"/>
    <property type="project" value="TreeGrafter"/>
</dbReference>
<gene>
    <name evidence="8" type="ORF">AsAng_0007910</name>
</gene>
<keyword evidence="3 6" id="KW-1133">Transmembrane helix</keyword>
<dbReference type="SUPFAM" id="SSF81324">
    <property type="entry name" value="Voltage-gated potassium channels"/>
    <property type="match status" value="1"/>
</dbReference>
<feature type="transmembrane region" description="Helical" evidence="6">
    <location>
        <begin position="213"/>
        <end position="234"/>
    </location>
</feature>
<evidence type="ECO:0000313" key="8">
    <source>
        <dbReference type="EMBL" id="BDS10085.1"/>
    </source>
</evidence>
<feature type="coiled-coil region" evidence="5">
    <location>
        <begin position="243"/>
        <end position="277"/>
    </location>
</feature>
<proteinExistence type="predicted"/>
<feature type="transmembrane region" description="Helical" evidence="6">
    <location>
        <begin position="142"/>
        <end position="164"/>
    </location>
</feature>
<organism evidence="8 9">
    <name type="scientific">Aureispira anguillae</name>
    <dbReference type="NCBI Taxonomy" id="2864201"/>
    <lineage>
        <taxon>Bacteria</taxon>
        <taxon>Pseudomonadati</taxon>
        <taxon>Bacteroidota</taxon>
        <taxon>Saprospiria</taxon>
        <taxon>Saprospirales</taxon>
        <taxon>Saprospiraceae</taxon>
        <taxon>Aureispira</taxon>
    </lineage>
</organism>
<feature type="transmembrane region" description="Helical" evidence="6">
    <location>
        <begin position="12"/>
        <end position="35"/>
    </location>
</feature>
<dbReference type="EMBL" id="AP026867">
    <property type="protein sequence ID" value="BDS10085.1"/>
    <property type="molecule type" value="Genomic_DNA"/>
</dbReference>
<dbReference type="PANTHER" id="PTHR10037:SF62">
    <property type="entry name" value="SODIUM CHANNEL PROTEIN 60E"/>
    <property type="match status" value="1"/>
</dbReference>
<evidence type="ECO:0000256" key="5">
    <source>
        <dbReference type="SAM" id="Coils"/>
    </source>
</evidence>
<keyword evidence="5" id="KW-0175">Coiled coil</keyword>
<feature type="domain" description="Ion transport" evidence="7">
    <location>
        <begin position="13"/>
        <end position="240"/>
    </location>
</feature>
<dbReference type="KEGG" id="aup:AsAng_0007910"/>
<accession>A0A915YBL4</accession>
<evidence type="ECO:0000256" key="1">
    <source>
        <dbReference type="ARBA" id="ARBA00004141"/>
    </source>
</evidence>
<sequence>MNPLKKIFLNDKIILLLISINAIIIFLQGFSAQTIGTKTHYVLMMIDDFISVCFLIEVFIKSRHFGLKEYLKPTWNKFDVLLILLSLPPLLARIFVDTTAANIGFLLVFRVFRVFKFFRFIQFFPQVEHIFRSIREALRASFMVLVGFFLFIFIMSILSCYMYQNIAPEYFKDPIVSYYSMFKVFTIEGWNTIPDEITANGELSTIQCFFTKFYFVTILVFGGVIGLSIVNSIFVDAMVSDNNDDLEEQVSLIKEDVTQLQEKVDRILVLLEESKRNSINKL</sequence>
<dbReference type="Gene3D" id="1.10.287.70">
    <property type="match status" value="1"/>
</dbReference>
<dbReference type="RefSeq" id="WP_264791422.1">
    <property type="nucleotide sequence ID" value="NZ_AP026867.1"/>
</dbReference>
<keyword evidence="2 6" id="KW-0812">Transmembrane</keyword>
<protein>
    <submittedName>
        <fullName evidence="8">Ion transporter</fullName>
    </submittedName>
</protein>
<dbReference type="Gene3D" id="1.20.120.350">
    <property type="entry name" value="Voltage-gated potassium channels. Chain C"/>
    <property type="match status" value="1"/>
</dbReference>
<comment type="subcellular location">
    <subcellularLocation>
        <location evidence="1">Membrane</location>
        <topology evidence="1">Multi-pass membrane protein</topology>
    </subcellularLocation>
</comment>
<evidence type="ECO:0000256" key="3">
    <source>
        <dbReference type="ARBA" id="ARBA00022989"/>
    </source>
</evidence>
<keyword evidence="9" id="KW-1185">Reference proteome</keyword>